<keyword evidence="6" id="KW-1185">Reference proteome</keyword>
<dbReference type="PROSITE" id="PS00086">
    <property type="entry name" value="CYTOCHROME_P450"/>
    <property type="match status" value="1"/>
</dbReference>
<sequence length="464" mass="51558">MAEAPPPCTAAPVSDPTGRVFRMKLLGMETYVVADPEALRPLLSDDGAHFAIPIASFNWLMESLSVQNSKQTHGPWRKLHMAALTGGGLKALLPAVRRIMEDHVQQWASSGRVGIFEEARRMGLDLSIFAITGVDLEGKIDMRWFKEQMYLFLGGLYGLPFALPGTKLAKGLAAKKRLLGALMPLLKERHEAFHAEWEAAGGDPAKVAAKLMDESEEPITVHKAQMMGFHSIGAGTLRGTAMSVLHSVMAAADTTRFALFNTWALLAQLPAVQDKIYEEQQKVVSELGPELSFQALSRMPYLDAVFKEALRVLPPSSGGFRKLTRDATICGVTLPAGTLIWYHALLLQILDPVLWDGDTSVDLPPHMDWQNNLEAAFQPERWMGDETQRPRSFYVFGWGSHLCAGTNLVQMEVKLLLALVMRRFRLELEMPDMLTRAELFPYVVPVKGTDGMRLVPREESLPWN</sequence>
<organism evidence="6">
    <name type="scientific">Volvox carteri f. nagariensis</name>
    <dbReference type="NCBI Taxonomy" id="3068"/>
    <lineage>
        <taxon>Eukaryota</taxon>
        <taxon>Viridiplantae</taxon>
        <taxon>Chlorophyta</taxon>
        <taxon>core chlorophytes</taxon>
        <taxon>Chlorophyceae</taxon>
        <taxon>CS clade</taxon>
        <taxon>Chlamydomonadales</taxon>
        <taxon>Volvocaceae</taxon>
        <taxon>Volvox</taxon>
    </lineage>
</organism>
<reference evidence="5 6" key="1">
    <citation type="journal article" date="2010" name="Science">
        <title>Genomic analysis of organismal complexity in the multicellular green alga Volvox carteri.</title>
        <authorList>
            <person name="Prochnik S.E."/>
            <person name="Umen J."/>
            <person name="Nedelcu A.M."/>
            <person name="Hallmann A."/>
            <person name="Miller S.M."/>
            <person name="Nishii I."/>
            <person name="Ferris P."/>
            <person name="Kuo A."/>
            <person name="Mitros T."/>
            <person name="Fritz-Laylin L.K."/>
            <person name="Hellsten U."/>
            <person name="Chapman J."/>
            <person name="Simakov O."/>
            <person name="Rensing S.A."/>
            <person name="Terry A."/>
            <person name="Pangilinan J."/>
            <person name="Kapitonov V."/>
            <person name="Jurka J."/>
            <person name="Salamov A."/>
            <person name="Shapiro H."/>
            <person name="Schmutz J."/>
            <person name="Grimwood J."/>
            <person name="Lindquist E."/>
            <person name="Lucas S."/>
            <person name="Grigoriev I.V."/>
            <person name="Schmitt R."/>
            <person name="Kirk D."/>
            <person name="Rokhsar D.S."/>
        </authorList>
    </citation>
    <scope>NUCLEOTIDE SEQUENCE [LARGE SCALE GENOMIC DNA]</scope>
    <source>
        <strain evidence="6">f. Nagariensis / Eve</strain>
    </source>
</reference>
<dbReference type="InParanoid" id="D8U680"/>
<evidence type="ECO:0000256" key="4">
    <source>
        <dbReference type="RuleBase" id="RU000461"/>
    </source>
</evidence>
<dbReference type="STRING" id="3068.D8U680"/>
<comment type="similarity">
    <text evidence="4">Belongs to the cytochrome P450 family.</text>
</comment>
<keyword evidence="2 3" id="KW-0408">Iron</keyword>
<proteinExistence type="inferred from homology"/>
<dbReference type="KEGG" id="vcn:VOLCADRAFT_106263"/>
<dbReference type="InterPro" id="IPR001128">
    <property type="entry name" value="Cyt_P450"/>
</dbReference>
<dbReference type="PANTHER" id="PTHR24286">
    <property type="entry name" value="CYTOCHROME P450 26"/>
    <property type="match status" value="1"/>
</dbReference>
<dbReference type="RefSeq" id="XP_002954177.1">
    <property type="nucleotide sequence ID" value="XM_002954131.1"/>
</dbReference>
<evidence type="ECO:0000313" key="5">
    <source>
        <dbReference type="EMBL" id="EFJ44894.1"/>
    </source>
</evidence>
<dbReference type="FunCoup" id="D8U680">
    <property type="interactions" value="149"/>
</dbReference>
<protein>
    <recommendedName>
        <fullName evidence="7">Cytochrome P450</fullName>
    </recommendedName>
</protein>
<accession>D8U680</accession>
<keyword evidence="4" id="KW-0503">Monooxygenase</keyword>
<comment type="cofactor">
    <cofactor evidence="3">
        <name>heme</name>
        <dbReference type="ChEBI" id="CHEBI:30413"/>
    </cofactor>
</comment>
<evidence type="ECO:0000313" key="6">
    <source>
        <dbReference type="Proteomes" id="UP000001058"/>
    </source>
</evidence>
<dbReference type="GO" id="GO:0016705">
    <property type="term" value="F:oxidoreductase activity, acting on paired donors, with incorporation or reduction of molecular oxygen"/>
    <property type="evidence" value="ECO:0007669"/>
    <property type="project" value="InterPro"/>
</dbReference>
<dbReference type="Gene3D" id="1.10.630.10">
    <property type="entry name" value="Cytochrome P450"/>
    <property type="match status" value="1"/>
</dbReference>
<dbReference type="InterPro" id="IPR036396">
    <property type="entry name" value="Cyt_P450_sf"/>
</dbReference>
<dbReference type="GO" id="GO:0004497">
    <property type="term" value="F:monooxygenase activity"/>
    <property type="evidence" value="ECO:0007669"/>
    <property type="project" value="UniProtKB-KW"/>
</dbReference>
<evidence type="ECO:0000256" key="3">
    <source>
        <dbReference type="PIRSR" id="PIRSR602401-1"/>
    </source>
</evidence>
<dbReference type="GeneID" id="9617334"/>
<keyword evidence="1 3" id="KW-0479">Metal-binding</keyword>
<dbReference type="GO" id="GO:0020037">
    <property type="term" value="F:heme binding"/>
    <property type="evidence" value="ECO:0007669"/>
    <property type="project" value="InterPro"/>
</dbReference>
<dbReference type="EMBL" id="GL378361">
    <property type="protein sequence ID" value="EFJ44894.1"/>
    <property type="molecule type" value="Genomic_DNA"/>
</dbReference>
<dbReference type="OrthoDB" id="442633at2759"/>
<dbReference type="Pfam" id="PF00067">
    <property type="entry name" value="p450"/>
    <property type="match status" value="2"/>
</dbReference>
<gene>
    <name evidence="5" type="ORF">VOLCADRAFT_106263</name>
</gene>
<dbReference type="GO" id="GO:0005506">
    <property type="term" value="F:iron ion binding"/>
    <property type="evidence" value="ECO:0007669"/>
    <property type="project" value="InterPro"/>
</dbReference>
<dbReference type="eggNOG" id="KOG0157">
    <property type="taxonomic scope" value="Eukaryota"/>
</dbReference>
<dbReference type="SUPFAM" id="SSF48264">
    <property type="entry name" value="Cytochrome P450"/>
    <property type="match status" value="1"/>
</dbReference>
<evidence type="ECO:0000256" key="2">
    <source>
        <dbReference type="ARBA" id="ARBA00023004"/>
    </source>
</evidence>
<evidence type="ECO:0000256" key="1">
    <source>
        <dbReference type="ARBA" id="ARBA00022723"/>
    </source>
</evidence>
<dbReference type="InterPro" id="IPR002401">
    <property type="entry name" value="Cyt_P450_E_grp-I"/>
</dbReference>
<dbReference type="GO" id="GO:0016125">
    <property type="term" value="P:sterol metabolic process"/>
    <property type="evidence" value="ECO:0007669"/>
    <property type="project" value="TreeGrafter"/>
</dbReference>
<name>D8U680_VOLCA</name>
<keyword evidence="4" id="KW-0560">Oxidoreductase</keyword>
<evidence type="ECO:0008006" key="7">
    <source>
        <dbReference type="Google" id="ProtNLM"/>
    </source>
</evidence>
<dbReference type="Proteomes" id="UP000001058">
    <property type="component" value="Unassembled WGS sequence"/>
</dbReference>
<dbReference type="PANTHER" id="PTHR24286:SF380">
    <property type="entry name" value="PH DOMAIN-CONTAINING PROTEIN"/>
    <property type="match status" value="1"/>
</dbReference>
<dbReference type="InterPro" id="IPR017972">
    <property type="entry name" value="Cyt_P450_CS"/>
</dbReference>
<keyword evidence="3 4" id="KW-0349">Heme</keyword>
<dbReference type="PRINTS" id="PR00463">
    <property type="entry name" value="EP450I"/>
</dbReference>
<dbReference type="AlphaFoldDB" id="D8U680"/>
<feature type="binding site" description="axial binding residue" evidence="3">
    <location>
        <position position="403"/>
    </location>
    <ligand>
        <name>heme</name>
        <dbReference type="ChEBI" id="CHEBI:30413"/>
    </ligand>
    <ligandPart>
        <name>Fe</name>
        <dbReference type="ChEBI" id="CHEBI:18248"/>
    </ligandPart>
</feature>